<feature type="domain" description="CRIB" evidence="2">
    <location>
        <begin position="37"/>
        <end position="50"/>
    </location>
</feature>
<feature type="compositionally biased region" description="Basic and acidic residues" evidence="1">
    <location>
        <begin position="80"/>
        <end position="104"/>
    </location>
</feature>
<keyword evidence="4" id="KW-1185">Reference proteome</keyword>
<feature type="compositionally biased region" description="Basic and acidic residues" evidence="1">
    <location>
        <begin position="219"/>
        <end position="229"/>
    </location>
</feature>
<evidence type="ECO:0000256" key="1">
    <source>
        <dbReference type="SAM" id="MobiDB-lite"/>
    </source>
</evidence>
<dbReference type="PANTHER" id="PTHR46325:SF20">
    <property type="entry name" value="CRIB DOMAIN-CONTAINING PROTEIN RIC10"/>
    <property type="match status" value="1"/>
</dbReference>
<evidence type="ECO:0000313" key="3">
    <source>
        <dbReference type="EMBL" id="WOL19304.1"/>
    </source>
</evidence>
<dbReference type="AlphaFoldDB" id="A0AAQ3QPZ9"/>
<reference evidence="3 4" key="1">
    <citation type="submission" date="2023-10" db="EMBL/GenBank/DDBJ databases">
        <title>Chromosome-scale genome assembly provides insights into flower coloration mechanisms of Canna indica.</title>
        <authorList>
            <person name="Li C."/>
        </authorList>
    </citation>
    <scope>NUCLEOTIDE SEQUENCE [LARGE SCALE GENOMIC DNA]</scope>
    <source>
        <tissue evidence="3">Flower</tissue>
    </source>
</reference>
<dbReference type="PROSITE" id="PS50108">
    <property type="entry name" value="CRIB"/>
    <property type="match status" value="1"/>
</dbReference>
<accession>A0AAQ3QPZ9</accession>
<feature type="compositionally biased region" description="Basic and acidic residues" evidence="1">
    <location>
        <begin position="129"/>
        <end position="138"/>
    </location>
</feature>
<evidence type="ECO:0000313" key="4">
    <source>
        <dbReference type="Proteomes" id="UP001327560"/>
    </source>
</evidence>
<dbReference type="InterPro" id="IPR036936">
    <property type="entry name" value="CRIB_dom_sf"/>
</dbReference>
<dbReference type="Gene3D" id="3.90.810.10">
    <property type="entry name" value="CRIB domain"/>
    <property type="match status" value="1"/>
</dbReference>
<sequence>MQDMGTGMKMKGLLKGLRYISQIFDKEEEESEEEMQIGYPTDVKHVAHIGWDGPASNSPSWMTEFPAAPGSGDANVPTSESDHAGESSREAAPTRHSRRGDSSNREGSSSLRPARRHQSAGGASPADSPSRESSEGSRHGRKHRSAAGSASAETSASDLPAAPKQSHRRKAKGAAGSGGASMRSSARSKAAVTTQSEAELEEPKSNTLSAPPLKPAIEGGKEEEGKRLF</sequence>
<gene>
    <name evidence="3" type="ORF">Cni_G28102</name>
</gene>
<dbReference type="Proteomes" id="UP001327560">
    <property type="component" value="Chromosome 9"/>
</dbReference>
<dbReference type="EMBL" id="CP136898">
    <property type="protein sequence ID" value="WOL19304.1"/>
    <property type="molecule type" value="Genomic_DNA"/>
</dbReference>
<name>A0AAQ3QPZ9_9LILI</name>
<feature type="region of interest" description="Disordered" evidence="1">
    <location>
        <begin position="48"/>
        <end position="229"/>
    </location>
</feature>
<dbReference type="InterPro" id="IPR000095">
    <property type="entry name" value="CRIB_dom"/>
</dbReference>
<dbReference type="CDD" id="cd00132">
    <property type="entry name" value="CRIB"/>
    <property type="match status" value="1"/>
</dbReference>
<dbReference type="SMART" id="SM00285">
    <property type="entry name" value="PBD"/>
    <property type="match status" value="1"/>
</dbReference>
<protein>
    <submittedName>
        <fullName evidence="3">CRIB domain-containing protein RIC7-like</fullName>
    </submittedName>
</protein>
<dbReference type="Pfam" id="PF00786">
    <property type="entry name" value="PBD"/>
    <property type="match status" value="1"/>
</dbReference>
<organism evidence="3 4">
    <name type="scientific">Canna indica</name>
    <name type="common">Indian-shot</name>
    <dbReference type="NCBI Taxonomy" id="4628"/>
    <lineage>
        <taxon>Eukaryota</taxon>
        <taxon>Viridiplantae</taxon>
        <taxon>Streptophyta</taxon>
        <taxon>Embryophyta</taxon>
        <taxon>Tracheophyta</taxon>
        <taxon>Spermatophyta</taxon>
        <taxon>Magnoliopsida</taxon>
        <taxon>Liliopsida</taxon>
        <taxon>Zingiberales</taxon>
        <taxon>Cannaceae</taxon>
        <taxon>Canna</taxon>
    </lineage>
</organism>
<feature type="compositionally biased region" description="Low complexity" evidence="1">
    <location>
        <begin position="180"/>
        <end position="191"/>
    </location>
</feature>
<dbReference type="PANTHER" id="PTHR46325">
    <property type="entry name" value="CRIB DOMAIN-CONTAINING PROTEIN RIC8"/>
    <property type="match status" value="1"/>
</dbReference>
<proteinExistence type="predicted"/>
<feature type="compositionally biased region" description="Low complexity" evidence="1">
    <location>
        <begin position="119"/>
        <end position="128"/>
    </location>
</feature>
<evidence type="ECO:0000259" key="2">
    <source>
        <dbReference type="PROSITE" id="PS50108"/>
    </source>
</evidence>
<feature type="compositionally biased region" description="Low complexity" evidence="1">
    <location>
        <begin position="146"/>
        <end position="157"/>
    </location>
</feature>